<proteinExistence type="inferred from homology"/>
<dbReference type="SUPFAM" id="SSF49785">
    <property type="entry name" value="Galactose-binding domain-like"/>
    <property type="match status" value="1"/>
</dbReference>
<sequence length="182" mass="20505">MVSSNSSMQDVSLLEHIAKAQCLNEQDEHTLQSILSSKARNTSPAYLDSDADAELLLNIEFNQAVRVRSLVIQAQDRGPEKLRLRINCSAIDFTNFEDSEDTQVIELKADQVSKDATTKLITLHPTKFNHVNSLHILVESDHDNTRIDALDILAQRRILVDLHNKMTKTVMVCISQLVTLKQ</sequence>
<dbReference type="Pfam" id="PF06201">
    <property type="entry name" value="PITH"/>
    <property type="match status" value="1"/>
</dbReference>
<keyword evidence="4" id="KW-1185">Reference proteome</keyword>
<dbReference type="InterPro" id="IPR008979">
    <property type="entry name" value="Galactose-bd-like_sf"/>
</dbReference>
<evidence type="ECO:0000313" key="4">
    <source>
        <dbReference type="Proteomes" id="UP000714275"/>
    </source>
</evidence>
<organism evidence="3 4">
    <name type="scientific">Suillus placidus</name>
    <dbReference type="NCBI Taxonomy" id="48579"/>
    <lineage>
        <taxon>Eukaryota</taxon>
        <taxon>Fungi</taxon>
        <taxon>Dikarya</taxon>
        <taxon>Basidiomycota</taxon>
        <taxon>Agaricomycotina</taxon>
        <taxon>Agaricomycetes</taxon>
        <taxon>Agaricomycetidae</taxon>
        <taxon>Boletales</taxon>
        <taxon>Suillineae</taxon>
        <taxon>Suillaceae</taxon>
        <taxon>Suillus</taxon>
    </lineage>
</organism>
<dbReference type="PROSITE" id="PS51532">
    <property type="entry name" value="PITH"/>
    <property type="match status" value="1"/>
</dbReference>
<evidence type="ECO:0000313" key="3">
    <source>
        <dbReference type="EMBL" id="KAG1778671.1"/>
    </source>
</evidence>
<comment type="similarity">
    <text evidence="1">Belongs to the PITHD1 family.</text>
</comment>
<dbReference type="GO" id="GO:0005737">
    <property type="term" value="C:cytoplasm"/>
    <property type="evidence" value="ECO:0007669"/>
    <property type="project" value="UniProtKB-ARBA"/>
</dbReference>
<gene>
    <name evidence="3" type="ORF">EV702DRAFT_162591</name>
</gene>
<accession>A0A9P6ZY10</accession>
<protein>
    <submittedName>
        <fullName evidence="3">DUF1000-domain-containing protein</fullName>
    </submittedName>
</protein>
<dbReference type="PANTHER" id="PTHR12175">
    <property type="entry name" value="AD039 HT014 THIOREDOXIN FAMILY TRP26"/>
    <property type="match status" value="1"/>
</dbReference>
<dbReference type="AlphaFoldDB" id="A0A9P6ZY10"/>
<evidence type="ECO:0000259" key="2">
    <source>
        <dbReference type="PROSITE" id="PS51532"/>
    </source>
</evidence>
<feature type="domain" description="PITH" evidence="2">
    <location>
        <begin position="1"/>
        <end position="181"/>
    </location>
</feature>
<dbReference type="InterPro" id="IPR037047">
    <property type="entry name" value="PITH_dom_sf"/>
</dbReference>
<comment type="caution">
    <text evidence="3">The sequence shown here is derived from an EMBL/GenBank/DDBJ whole genome shotgun (WGS) entry which is preliminary data.</text>
</comment>
<dbReference type="PANTHER" id="PTHR12175:SF5">
    <property type="entry name" value="OS03G0795500 PROTEIN"/>
    <property type="match status" value="1"/>
</dbReference>
<dbReference type="InterPro" id="IPR045099">
    <property type="entry name" value="PITH1-like"/>
</dbReference>
<dbReference type="InterPro" id="IPR010400">
    <property type="entry name" value="PITH_dom"/>
</dbReference>
<dbReference type="Gene3D" id="2.60.120.470">
    <property type="entry name" value="PITH domain"/>
    <property type="match status" value="1"/>
</dbReference>
<reference evidence="3" key="1">
    <citation type="journal article" date="2020" name="New Phytol.">
        <title>Comparative genomics reveals dynamic genome evolution in host specialist ectomycorrhizal fungi.</title>
        <authorList>
            <person name="Lofgren L.A."/>
            <person name="Nguyen N.H."/>
            <person name="Vilgalys R."/>
            <person name="Ruytinx J."/>
            <person name="Liao H.L."/>
            <person name="Branco S."/>
            <person name="Kuo A."/>
            <person name="LaButti K."/>
            <person name="Lipzen A."/>
            <person name="Andreopoulos W."/>
            <person name="Pangilinan J."/>
            <person name="Riley R."/>
            <person name="Hundley H."/>
            <person name="Na H."/>
            <person name="Barry K."/>
            <person name="Grigoriev I.V."/>
            <person name="Stajich J.E."/>
            <person name="Kennedy P.G."/>
        </authorList>
    </citation>
    <scope>NUCLEOTIDE SEQUENCE</scope>
    <source>
        <strain evidence="3">DOB743</strain>
    </source>
</reference>
<evidence type="ECO:0000256" key="1">
    <source>
        <dbReference type="ARBA" id="ARBA00025788"/>
    </source>
</evidence>
<dbReference type="EMBL" id="JABBWD010000015">
    <property type="protein sequence ID" value="KAG1778671.1"/>
    <property type="molecule type" value="Genomic_DNA"/>
</dbReference>
<dbReference type="Proteomes" id="UP000714275">
    <property type="component" value="Unassembled WGS sequence"/>
</dbReference>
<dbReference type="OrthoDB" id="10263751at2759"/>
<name>A0A9P6ZY10_9AGAM</name>